<accession>A0ABS0TBJ5</accession>
<keyword evidence="3" id="KW-1185">Reference proteome</keyword>
<dbReference type="Proteomes" id="UP000751852">
    <property type="component" value="Unassembled WGS sequence"/>
</dbReference>
<evidence type="ECO:0000259" key="1">
    <source>
        <dbReference type="Pfam" id="PF07872"/>
    </source>
</evidence>
<name>A0ABS0TBJ5_9STAP</name>
<dbReference type="InterPro" id="IPR012454">
    <property type="entry name" value="DUF1659"/>
</dbReference>
<dbReference type="EMBL" id="JABANU010000012">
    <property type="protein sequence ID" value="MBI5975124.1"/>
    <property type="molecule type" value="Genomic_DNA"/>
</dbReference>
<dbReference type="Pfam" id="PF07872">
    <property type="entry name" value="DUF1659"/>
    <property type="match status" value="1"/>
</dbReference>
<reference evidence="2 3" key="1">
    <citation type="submission" date="2020-04" db="EMBL/GenBank/DDBJ databases">
        <title>Staphylococcus species from domestic dog.</title>
        <authorList>
            <person name="Paterson G.K."/>
        </authorList>
    </citation>
    <scope>NUCLEOTIDE SEQUENCE [LARGE SCALE GENOMIC DNA]</scope>
    <source>
        <strain evidence="2 3">H16/1A</strain>
    </source>
</reference>
<organism evidence="2 3">
    <name type="scientific">Staphylococcus canis</name>
    <dbReference type="NCBI Taxonomy" id="2724942"/>
    <lineage>
        <taxon>Bacteria</taxon>
        <taxon>Bacillati</taxon>
        <taxon>Bacillota</taxon>
        <taxon>Bacilli</taxon>
        <taxon>Bacillales</taxon>
        <taxon>Staphylococcaceae</taxon>
        <taxon>Staphylococcus</taxon>
    </lineage>
</organism>
<protein>
    <submittedName>
        <fullName evidence="2">DUF1659 domain-containing protein</fullName>
    </submittedName>
</protein>
<comment type="caution">
    <text evidence="2">The sequence shown here is derived from an EMBL/GenBank/DDBJ whole genome shotgun (WGS) entry which is preliminary data.</text>
</comment>
<evidence type="ECO:0000313" key="2">
    <source>
        <dbReference type="EMBL" id="MBI5975124.1"/>
    </source>
</evidence>
<feature type="domain" description="DUF1659" evidence="1">
    <location>
        <begin position="3"/>
        <end position="66"/>
    </location>
</feature>
<gene>
    <name evidence="2" type="ORF">HHH54_05850</name>
</gene>
<evidence type="ECO:0000313" key="3">
    <source>
        <dbReference type="Proteomes" id="UP000751852"/>
    </source>
</evidence>
<proteinExistence type="predicted"/>
<sequence length="67" mass="7480">MTLTNLSLILTQTTLTPEGKKTKKARRFNRLNPTASNESLLRFAKAIESLTGEQFDTIEVVKTELIG</sequence>
<dbReference type="RefSeq" id="WP_198617907.1">
    <property type="nucleotide sequence ID" value="NZ_JABANU010000012.1"/>
</dbReference>